<evidence type="ECO:0000313" key="1">
    <source>
        <dbReference type="EMBL" id="MBE8713907.1"/>
    </source>
</evidence>
<reference evidence="1" key="1">
    <citation type="submission" date="2018-02" db="EMBL/GenBank/DDBJ databases">
        <authorList>
            <person name="Vasarhelyi B.M."/>
            <person name="Deshmukh S."/>
            <person name="Balint B."/>
            <person name="Kukolya J."/>
        </authorList>
    </citation>
    <scope>NUCLEOTIDE SEQUENCE</scope>
    <source>
        <strain evidence="1">KB22</strain>
    </source>
</reference>
<name>A0A928YQT2_9SPHI</name>
<accession>A0A928YQT2</accession>
<sequence length="138" mass="15578">MLFEGDITTLIPQRQPMVMVDSIVEYSEKQVISSFKLVEGNLFIQNNHFLESGLIEHMAQSVALHTGYFYFFKNETPPTGYIGTVQSLDIFHLPKLHSSLRTTVDIVEEFMGVTLVEISVKVDNLLIAKGKMKTVIAK</sequence>
<dbReference type="SUPFAM" id="SSF54637">
    <property type="entry name" value="Thioesterase/thiol ester dehydrase-isomerase"/>
    <property type="match status" value="1"/>
</dbReference>
<dbReference type="RefSeq" id="WP_196934054.1">
    <property type="nucleotide sequence ID" value="NZ_MU158697.1"/>
</dbReference>
<protein>
    <recommendedName>
        <fullName evidence="3">3-hydroxymyristoyl/3-hydroxydecanoyl-(Acyl carrier protein) dehydratase</fullName>
    </recommendedName>
</protein>
<dbReference type="InterPro" id="IPR016776">
    <property type="entry name" value="ApeP-like_dehydratase"/>
</dbReference>
<evidence type="ECO:0000313" key="2">
    <source>
        <dbReference type="Proteomes" id="UP000616201"/>
    </source>
</evidence>
<dbReference type="Gene3D" id="3.10.129.10">
    <property type="entry name" value="Hotdog Thioesterase"/>
    <property type="match status" value="1"/>
</dbReference>
<comment type="caution">
    <text evidence="1">The sequence shown here is derived from an EMBL/GenBank/DDBJ whole genome shotgun (WGS) entry which is preliminary data.</text>
</comment>
<evidence type="ECO:0008006" key="3">
    <source>
        <dbReference type="Google" id="ProtNLM"/>
    </source>
</evidence>
<dbReference type="Proteomes" id="UP000616201">
    <property type="component" value="Unassembled WGS sequence"/>
</dbReference>
<organism evidence="1 2">
    <name type="scientific">Sphingobacterium hungaricum</name>
    <dbReference type="NCBI Taxonomy" id="2082723"/>
    <lineage>
        <taxon>Bacteria</taxon>
        <taxon>Pseudomonadati</taxon>
        <taxon>Bacteroidota</taxon>
        <taxon>Sphingobacteriia</taxon>
        <taxon>Sphingobacteriales</taxon>
        <taxon>Sphingobacteriaceae</taxon>
        <taxon>Sphingobacterium</taxon>
    </lineage>
</organism>
<dbReference type="EMBL" id="PRDK01000005">
    <property type="protein sequence ID" value="MBE8713907.1"/>
    <property type="molecule type" value="Genomic_DNA"/>
</dbReference>
<keyword evidence="2" id="KW-1185">Reference proteome</keyword>
<dbReference type="InterPro" id="IPR029069">
    <property type="entry name" value="HotDog_dom_sf"/>
</dbReference>
<dbReference type="AlphaFoldDB" id="A0A928YQT2"/>
<gene>
    <name evidence="1" type="ORF">C4F49_09470</name>
</gene>
<dbReference type="Pfam" id="PF22817">
    <property type="entry name" value="ApeP-like"/>
    <property type="match status" value="1"/>
</dbReference>
<proteinExistence type="predicted"/>